<sequence>MKIITMMKLAAVIAMVVFNDAAVAYSPEETEQECKKPRFREFDLPEYKAPENIEVKPESEFSFMVSPWADPTTIRLTAKKKKLDYTVESNSSFHRIKSKLPAGLNGQYVRIEVSVKAVLGCDEQGGWLVKVAK</sequence>
<dbReference type="EMBL" id="CADCXN010000052">
    <property type="protein sequence ID" value="CAA9890558.1"/>
    <property type="molecule type" value="Genomic_DNA"/>
</dbReference>
<keyword evidence="1" id="KW-0732">Signal</keyword>
<keyword evidence="3" id="KW-1185">Reference proteome</keyword>
<dbReference type="Proteomes" id="UP000494216">
    <property type="component" value="Unassembled WGS sequence"/>
</dbReference>
<evidence type="ECO:0000313" key="2">
    <source>
        <dbReference type="EMBL" id="CAA9890558.1"/>
    </source>
</evidence>
<feature type="chain" id="PRO_5035912185" evidence="1">
    <location>
        <begin position="25"/>
        <end position="133"/>
    </location>
</feature>
<protein>
    <submittedName>
        <fullName evidence="2">Uncharacterized protein</fullName>
    </submittedName>
</protein>
<proteinExistence type="predicted"/>
<evidence type="ECO:0000256" key="1">
    <source>
        <dbReference type="SAM" id="SignalP"/>
    </source>
</evidence>
<accession>A0A8S0X0C2</accession>
<reference evidence="2 3" key="1">
    <citation type="submission" date="2020-02" db="EMBL/GenBank/DDBJ databases">
        <authorList>
            <person name="Hogendoorn C."/>
        </authorList>
    </citation>
    <scope>NUCLEOTIDE SEQUENCE [LARGE SCALE GENOMIC DNA]</scope>
    <source>
        <strain evidence="2">METHB21</strain>
    </source>
</reference>
<evidence type="ECO:0000313" key="3">
    <source>
        <dbReference type="Proteomes" id="UP000494216"/>
    </source>
</evidence>
<feature type="signal peptide" evidence="1">
    <location>
        <begin position="1"/>
        <end position="24"/>
    </location>
</feature>
<gene>
    <name evidence="2" type="ORF">METHB2_240031</name>
</gene>
<organism evidence="2 3">
    <name type="scientific">Candidatus Methylobacter favarea</name>
    <dbReference type="NCBI Taxonomy" id="2707345"/>
    <lineage>
        <taxon>Bacteria</taxon>
        <taxon>Pseudomonadati</taxon>
        <taxon>Pseudomonadota</taxon>
        <taxon>Gammaproteobacteria</taxon>
        <taxon>Methylococcales</taxon>
        <taxon>Methylococcaceae</taxon>
        <taxon>Methylobacter</taxon>
    </lineage>
</organism>
<dbReference type="RefSeq" id="WP_174625486.1">
    <property type="nucleotide sequence ID" value="NZ_CADCXN010000052.1"/>
</dbReference>
<name>A0A8S0X0C2_9GAMM</name>
<dbReference type="AlphaFoldDB" id="A0A8S0X0C2"/>
<comment type="caution">
    <text evidence="2">The sequence shown here is derived from an EMBL/GenBank/DDBJ whole genome shotgun (WGS) entry which is preliminary data.</text>
</comment>